<keyword evidence="1" id="KW-0812">Transmembrane</keyword>
<evidence type="ECO:0008006" key="4">
    <source>
        <dbReference type="Google" id="ProtNLM"/>
    </source>
</evidence>
<organism evidence="2 3">
    <name type="scientific">Oceanobacillus luteolus</name>
    <dbReference type="NCBI Taxonomy" id="1274358"/>
    <lineage>
        <taxon>Bacteria</taxon>
        <taxon>Bacillati</taxon>
        <taxon>Bacillota</taxon>
        <taxon>Bacilli</taxon>
        <taxon>Bacillales</taxon>
        <taxon>Bacillaceae</taxon>
        <taxon>Oceanobacillus</taxon>
    </lineage>
</organism>
<dbReference type="RefSeq" id="WP_379598734.1">
    <property type="nucleotide sequence ID" value="NZ_JBHUDE010000153.1"/>
</dbReference>
<evidence type="ECO:0000313" key="2">
    <source>
        <dbReference type="EMBL" id="MFD1609313.1"/>
    </source>
</evidence>
<keyword evidence="1" id="KW-0472">Membrane</keyword>
<protein>
    <recommendedName>
        <fullName evidence="4">Yip1 domain-containing protein</fullName>
    </recommendedName>
</protein>
<feature type="transmembrane region" description="Helical" evidence="1">
    <location>
        <begin position="160"/>
        <end position="181"/>
    </location>
</feature>
<feature type="transmembrane region" description="Helical" evidence="1">
    <location>
        <begin position="30"/>
        <end position="55"/>
    </location>
</feature>
<reference evidence="3" key="1">
    <citation type="journal article" date="2019" name="Int. J. Syst. Evol. Microbiol.">
        <title>The Global Catalogue of Microorganisms (GCM) 10K type strain sequencing project: providing services to taxonomists for standard genome sequencing and annotation.</title>
        <authorList>
            <consortium name="The Broad Institute Genomics Platform"/>
            <consortium name="The Broad Institute Genome Sequencing Center for Infectious Disease"/>
            <person name="Wu L."/>
            <person name="Ma J."/>
        </authorList>
    </citation>
    <scope>NUCLEOTIDE SEQUENCE [LARGE SCALE GENOMIC DNA]</scope>
    <source>
        <strain evidence="3">CGMCC 1.12376</strain>
    </source>
</reference>
<accession>A0ABW4HUP7</accession>
<comment type="caution">
    <text evidence="2">The sequence shown here is derived from an EMBL/GenBank/DDBJ whole genome shotgun (WGS) entry which is preliminary data.</text>
</comment>
<dbReference type="EMBL" id="JBHUDE010000153">
    <property type="protein sequence ID" value="MFD1609313.1"/>
    <property type="molecule type" value="Genomic_DNA"/>
</dbReference>
<feature type="transmembrane region" description="Helical" evidence="1">
    <location>
        <begin position="193"/>
        <end position="214"/>
    </location>
</feature>
<dbReference type="Proteomes" id="UP001597221">
    <property type="component" value="Unassembled WGS sequence"/>
</dbReference>
<evidence type="ECO:0000313" key="3">
    <source>
        <dbReference type="Proteomes" id="UP001597221"/>
    </source>
</evidence>
<feature type="transmembrane region" description="Helical" evidence="1">
    <location>
        <begin position="117"/>
        <end position="140"/>
    </location>
</feature>
<sequence>MPYHVQLFKFFTSIYDHIFRIKRAEKITNLWKTSLLLILASALIYGWMAYLGIGSTFLSSSMAYLSSGEYETSKLWFLLGRVVYGASFAAAVLFVPSMIYQLITGIPYQKLIIMQQIVLSVLLLERLIWIPIAIFIGLDWYVSPLSFGVIASYIFEIEWFIYFFGAITLFQLWTIWFQFRFLHAMSENEKRTIWIFIILLHLLGWVLAATISFTDSYMISRWFE</sequence>
<name>A0ABW4HUP7_9BACI</name>
<keyword evidence="3" id="KW-1185">Reference proteome</keyword>
<proteinExistence type="predicted"/>
<evidence type="ECO:0000256" key="1">
    <source>
        <dbReference type="SAM" id="Phobius"/>
    </source>
</evidence>
<keyword evidence="1" id="KW-1133">Transmembrane helix</keyword>
<feature type="transmembrane region" description="Helical" evidence="1">
    <location>
        <begin position="75"/>
        <end position="96"/>
    </location>
</feature>
<gene>
    <name evidence="2" type="ORF">ACFSBH_16980</name>
</gene>